<evidence type="ECO:0000256" key="1">
    <source>
        <dbReference type="ARBA" id="ARBA00004123"/>
    </source>
</evidence>
<dbReference type="Proteomes" id="UP000314986">
    <property type="component" value="Unassembled WGS sequence"/>
</dbReference>
<reference evidence="7" key="5">
    <citation type="submission" date="2025-09" db="UniProtKB">
        <authorList>
            <consortium name="Ensembl"/>
        </authorList>
    </citation>
    <scope>IDENTIFICATION</scope>
</reference>
<protein>
    <recommendedName>
        <fullName evidence="3">DNA polymerase alpha subunit B</fullName>
    </recommendedName>
</protein>
<reference evidence="7" key="4">
    <citation type="submission" date="2025-08" db="UniProtKB">
        <authorList>
            <consortium name="Ensembl"/>
        </authorList>
    </citation>
    <scope>IDENTIFICATION</scope>
</reference>
<dbReference type="AlphaFoldDB" id="A0A4W3GM37"/>
<proteinExistence type="inferred from homology"/>
<dbReference type="PANTHER" id="PTHR23061">
    <property type="entry name" value="DNA POLYMERASE 2 ALPHA 70 KDA SUBUNIT"/>
    <property type="match status" value="1"/>
</dbReference>
<dbReference type="InterPro" id="IPR007185">
    <property type="entry name" value="DNA_pol_a/d/e_bsu"/>
</dbReference>
<dbReference type="InterPro" id="IPR016722">
    <property type="entry name" value="DNA_pol_alpha_bsu"/>
</dbReference>
<dbReference type="GO" id="GO:0006270">
    <property type="term" value="P:DNA replication initiation"/>
    <property type="evidence" value="ECO:0007669"/>
    <property type="project" value="TreeGrafter"/>
</dbReference>
<evidence type="ECO:0000259" key="6">
    <source>
        <dbReference type="Pfam" id="PF04042"/>
    </source>
</evidence>
<keyword evidence="5" id="KW-0539">Nucleus</keyword>
<organism evidence="7 8">
    <name type="scientific">Callorhinchus milii</name>
    <name type="common">Ghost shark</name>
    <dbReference type="NCBI Taxonomy" id="7868"/>
    <lineage>
        <taxon>Eukaryota</taxon>
        <taxon>Metazoa</taxon>
        <taxon>Chordata</taxon>
        <taxon>Craniata</taxon>
        <taxon>Vertebrata</taxon>
        <taxon>Chondrichthyes</taxon>
        <taxon>Holocephali</taxon>
        <taxon>Chimaeriformes</taxon>
        <taxon>Callorhinchidae</taxon>
        <taxon>Callorhinchus</taxon>
    </lineage>
</organism>
<keyword evidence="4" id="KW-0235">DNA replication</keyword>
<dbReference type="STRING" id="7868.ENSCMIP00000004162"/>
<evidence type="ECO:0000256" key="5">
    <source>
        <dbReference type="ARBA" id="ARBA00023242"/>
    </source>
</evidence>
<dbReference type="PANTHER" id="PTHR23061:SF12">
    <property type="entry name" value="DNA POLYMERASE ALPHA SUBUNIT B"/>
    <property type="match status" value="1"/>
</dbReference>
<evidence type="ECO:0000313" key="8">
    <source>
        <dbReference type="Proteomes" id="UP000314986"/>
    </source>
</evidence>
<reference evidence="8" key="2">
    <citation type="journal article" date="2007" name="PLoS Biol.">
        <title>Survey sequencing and comparative analysis of the elephant shark (Callorhinchus milii) genome.</title>
        <authorList>
            <person name="Venkatesh B."/>
            <person name="Kirkness E.F."/>
            <person name="Loh Y.H."/>
            <person name="Halpern A.L."/>
            <person name="Lee A.P."/>
            <person name="Johnson J."/>
            <person name="Dandona N."/>
            <person name="Viswanathan L.D."/>
            <person name="Tay A."/>
            <person name="Venter J.C."/>
            <person name="Strausberg R.L."/>
            <person name="Brenner S."/>
        </authorList>
    </citation>
    <scope>NUCLEOTIDE SEQUENCE [LARGE SCALE GENOMIC DNA]</scope>
</reference>
<evidence type="ECO:0000256" key="3">
    <source>
        <dbReference type="ARBA" id="ARBA00018596"/>
    </source>
</evidence>
<dbReference type="InParanoid" id="A0A4W3GM37"/>
<dbReference type="GeneTree" id="ENSGT00390000016784"/>
<evidence type="ECO:0000256" key="2">
    <source>
        <dbReference type="ARBA" id="ARBA00007299"/>
    </source>
</evidence>
<dbReference type="Pfam" id="PF04042">
    <property type="entry name" value="DNA_pol_E_B"/>
    <property type="match status" value="1"/>
</dbReference>
<reference evidence="8" key="1">
    <citation type="journal article" date="2006" name="Science">
        <title>Ancient noncoding elements conserved in the human genome.</title>
        <authorList>
            <person name="Venkatesh B."/>
            <person name="Kirkness E.F."/>
            <person name="Loh Y.H."/>
            <person name="Halpern A.L."/>
            <person name="Lee A.P."/>
            <person name="Johnson J."/>
            <person name="Dandona N."/>
            <person name="Viswanathan L.D."/>
            <person name="Tay A."/>
            <person name="Venter J.C."/>
            <person name="Strausberg R.L."/>
            <person name="Brenner S."/>
        </authorList>
    </citation>
    <scope>NUCLEOTIDE SEQUENCE [LARGE SCALE GENOMIC DNA]</scope>
</reference>
<accession>A0A4W3GM37</accession>
<reference evidence="8" key="3">
    <citation type="journal article" date="2014" name="Nature">
        <title>Elephant shark genome provides unique insights into gnathostome evolution.</title>
        <authorList>
            <consortium name="International Elephant Shark Genome Sequencing Consortium"/>
            <person name="Venkatesh B."/>
            <person name="Lee A.P."/>
            <person name="Ravi V."/>
            <person name="Maurya A.K."/>
            <person name="Lian M.M."/>
            <person name="Swann J.B."/>
            <person name="Ohta Y."/>
            <person name="Flajnik M.F."/>
            <person name="Sutoh Y."/>
            <person name="Kasahara M."/>
            <person name="Hoon S."/>
            <person name="Gangu V."/>
            <person name="Roy S.W."/>
            <person name="Irimia M."/>
            <person name="Korzh V."/>
            <person name="Kondrychyn I."/>
            <person name="Lim Z.W."/>
            <person name="Tay B.H."/>
            <person name="Tohari S."/>
            <person name="Kong K.W."/>
            <person name="Ho S."/>
            <person name="Lorente-Galdos B."/>
            <person name="Quilez J."/>
            <person name="Marques-Bonet T."/>
            <person name="Raney B.J."/>
            <person name="Ingham P.W."/>
            <person name="Tay A."/>
            <person name="Hillier L.W."/>
            <person name="Minx P."/>
            <person name="Boehm T."/>
            <person name="Wilson R.K."/>
            <person name="Brenner S."/>
            <person name="Warren W.C."/>
        </authorList>
    </citation>
    <scope>NUCLEOTIDE SEQUENCE [LARGE SCALE GENOMIC DNA]</scope>
</reference>
<sequence>MEIPRARLWEWNALSLSLSLSLFSPGGVDRFTRILKHILTQRSYYPLYPPAEEMNLDYEAFQMFAQLPATPDVLLVPSELRYFVKVGAAVRSAKLSRPRYCNNNCAWGAALWGGWGEGVGEAV</sequence>
<evidence type="ECO:0000313" key="7">
    <source>
        <dbReference type="Ensembl" id="ENSCMIP00000004162.1"/>
    </source>
</evidence>
<comment type="subcellular location">
    <subcellularLocation>
        <location evidence="1">Nucleus</location>
    </subcellularLocation>
</comment>
<dbReference type="GO" id="GO:0005658">
    <property type="term" value="C:alpha DNA polymerase:primase complex"/>
    <property type="evidence" value="ECO:0007669"/>
    <property type="project" value="TreeGrafter"/>
</dbReference>
<evidence type="ECO:0000256" key="4">
    <source>
        <dbReference type="ARBA" id="ARBA00022705"/>
    </source>
</evidence>
<comment type="similarity">
    <text evidence="2">Belongs to the DNA polymerase alpha subunit B family.</text>
</comment>
<dbReference type="Ensembl" id="ENSCMIT00000004320.1">
    <property type="protein sequence ID" value="ENSCMIP00000004162.1"/>
    <property type="gene ID" value="ENSCMIG00000002498.1"/>
</dbReference>
<dbReference type="GO" id="GO:0003677">
    <property type="term" value="F:DNA binding"/>
    <property type="evidence" value="ECO:0007669"/>
    <property type="project" value="InterPro"/>
</dbReference>
<keyword evidence="8" id="KW-1185">Reference proteome</keyword>
<name>A0A4W3GM37_CALMI</name>
<feature type="domain" description="DNA polymerase alpha/delta/epsilon subunit B" evidence="6">
    <location>
        <begin position="23"/>
        <end position="85"/>
    </location>
</feature>